<feature type="transmembrane region" description="Helical" evidence="7">
    <location>
        <begin position="77"/>
        <end position="95"/>
    </location>
</feature>
<keyword evidence="6 7" id="KW-0472">Membrane</keyword>
<dbReference type="GO" id="GO:0015099">
    <property type="term" value="F:nickel cation transmembrane transporter activity"/>
    <property type="evidence" value="ECO:0007669"/>
    <property type="project" value="UniProtKB-UniRule"/>
</dbReference>
<accession>A0A1F5ZNK9</accession>
<evidence type="ECO:0000256" key="1">
    <source>
        <dbReference type="ARBA" id="ARBA00004127"/>
    </source>
</evidence>
<feature type="transmembrane region" description="Helical" evidence="7">
    <location>
        <begin position="43"/>
        <end position="65"/>
    </location>
</feature>
<comment type="caution">
    <text evidence="8">The sequence shown here is derived from an EMBL/GenBank/DDBJ whole genome shotgun (WGS) entry which is preliminary data.</text>
</comment>
<comment type="similarity">
    <text evidence="7">Belongs to the NiCoT transporter (TC 2.A.52) family.</text>
</comment>
<reference evidence="8 9" key="1">
    <citation type="journal article" date="2016" name="Nat. Commun.">
        <title>Thousands of microbial genomes shed light on interconnected biogeochemical processes in an aquifer system.</title>
        <authorList>
            <person name="Anantharaman K."/>
            <person name="Brown C.T."/>
            <person name="Hug L.A."/>
            <person name="Sharon I."/>
            <person name="Castelle C.J."/>
            <person name="Probst A.J."/>
            <person name="Thomas B.C."/>
            <person name="Singh A."/>
            <person name="Wilkins M.J."/>
            <person name="Karaoz U."/>
            <person name="Brodie E.L."/>
            <person name="Williams K.H."/>
            <person name="Hubbard S.S."/>
            <person name="Banfield J.F."/>
        </authorList>
    </citation>
    <scope>NUCLEOTIDE SEQUENCE [LARGE SCALE GENOMIC DNA]</scope>
</reference>
<feature type="transmembrane region" description="Helical" evidence="7">
    <location>
        <begin position="212"/>
        <end position="232"/>
    </location>
</feature>
<evidence type="ECO:0000256" key="2">
    <source>
        <dbReference type="ARBA" id="ARBA00022448"/>
    </source>
</evidence>
<proteinExistence type="inferred from homology"/>
<name>A0A1F5ZNK9_9BACT</name>
<gene>
    <name evidence="8" type="ORF">A3D77_03460</name>
</gene>
<dbReference type="EMBL" id="MFJL01000033">
    <property type="protein sequence ID" value="OGG13935.1"/>
    <property type="molecule type" value="Genomic_DNA"/>
</dbReference>
<keyword evidence="3" id="KW-0533">Nickel</keyword>
<evidence type="ECO:0000313" key="8">
    <source>
        <dbReference type="EMBL" id="OGG13935.1"/>
    </source>
</evidence>
<evidence type="ECO:0000256" key="3">
    <source>
        <dbReference type="ARBA" id="ARBA00022596"/>
    </source>
</evidence>
<evidence type="ECO:0000256" key="6">
    <source>
        <dbReference type="ARBA" id="ARBA00023136"/>
    </source>
</evidence>
<evidence type="ECO:0000256" key="7">
    <source>
        <dbReference type="RuleBase" id="RU362101"/>
    </source>
</evidence>
<dbReference type="STRING" id="1798382.A3D77_03460"/>
<protein>
    <recommendedName>
        <fullName evidence="7">Nickel/cobalt efflux system</fullName>
    </recommendedName>
</protein>
<dbReference type="Proteomes" id="UP000176923">
    <property type="component" value="Unassembled WGS sequence"/>
</dbReference>
<dbReference type="AlphaFoldDB" id="A0A1F5ZNK9"/>
<dbReference type="InterPro" id="IPR011541">
    <property type="entry name" value="Ni/Co_transpt_high_affinity"/>
</dbReference>
<evidence type="ECO:0000313" key="9">
    <source>
        <dbReference type="Proteomes" id="UP000176923"/>
    </source>
</evidence>
<keyword evidence="5 7" id="KW-1133">Transmembrane helix</keyword>
<dbReference type="Pfam" id="PF03824">
    <property type="entry name" value="NicO"/>
    <property type="match status" value="1"/>
</dbReference>
<evidence type="ECO:0000256" key="5">
    <source>
        <dbReference type="ARBA" id="ARBA00022989"/>
    </source>
</evidence>
<dbReference type="GO" id="GO:0005886">
    <property type="term" value="C:plasma membrane"/>
    <property type="evidence" value="ECO:0007669"/>
    <property type="project" value="UniProtKB-SubCell"/>
</dbReference>
<keyword evidence="2 7" id="KW-0813">Transport</keyword>
<keyword evidence="4 7" id="KW-0812">Transmembrane</keyword>
<dbReference type="GO" id="GO:0012505">
    <property type="term" value="C:endomembrane system"/>
    <property type="evidence" value="ECO:0007669"/>
    <property type="project" value="UniProtKB-SubCell"/>
</dbReference>
<organism evidence="8 9">
    <name type="scientific">Candidatus Gottesmanbacteria bacterium RIFCSPHIGHO2_02_FULL_39_11</name>
    <dbReference type="NCBI Taxonomy" id="1798382"/>
    <lineage>
        <taxon>Bacteria</taxon>
        <taxon>Candidatus Gottesmaniibacteriota</taxon>
    </lineage>
</organism>
<feature type="transmembrane region" description="Helical" evidence="7">
    <location>
        <begin position="177"/>
        <end position="200"/>
    </location>
</feature>
<sequence>MNLIPIVFLLGLRHGIDWDHISAISDIVSTTELKRKGIRDATLYITGHALVVMLIGLAVISLGVYIPQSFDTVMEKAVGATLIFLGVYLLISLFLERGNFKPKSRWMAVFEIIQNIQLFIHNRIPHNHHSQITPPRQIDRKAAFTIGMIHGIGAETSTQIFLFVSAAGAEKTVVGPLILFTFVLGLVLSNSFITILAVLGYQTVKKNSNLRIVLGVITAIVSLYVGILFFLGHTSFLPSVFG</sequence>
<feature type="transmembrane region" description="Helical" evidence="7">
    <location>
        <begin position="142"/>
        <end position="165"/>
    </location>
</feature>
<comment type="subcellular location">
    <subcellularLocation>
        <location evidence="7">Cell membrane</location>
        <topology evidence="7">Multi-pass membrane protein</topology>
    </subcellularLocation>
    <subcellularLocation>
        <location evidence="1">Endomembrane system</location>
        <topology evidence="1">Multi-pass membrane protein</topology>
    </subcellularLocation>
</comment>
<evidence type="ECO:0000256" key="4">
    <source>
        <dbReference type="ARBA" id="ARBA00022692"/>
    </source>
</evidence>